<evidence type="ECO:0000256" key="2">
    <source>
        <dbReference type="ARBA" id="ARBA00022475"/>
    </source>
</evidence>
<evidence type="ECO:0000256" key="6">
    <source>
        <dbReference type="SAM" id="Phobius"/>
    </source>
</evidence>
<feature type="transmembrane region" description="Helical" evidence="6">
    <location>
        <begin position="131"/>
        <end position="151"/>
    </location>
</feature>
<evidence type="ECO:0000256" key="1">
    <source>
        <dbReference type="ARBA" id="ARBA00004651"/>
    </source>
</evidence>
<dbReference type="Pfam" id="PF02653">
    <property type="entry name" value="BPD_transp_2"/>
    <property type="match status" value="1"/>
</dbReference>
<feature type="transmembrane region" description="Helical" evidence="6">
    <location>
        <begin position="75"/>
        <end position="99"/>
    </location>
</feature>
<feature type="transmembrane region" description="Helical" evidence="6">
    <location>
        <begin position="106"/>
        <end position="125"/>
    </location>
</feature>
<comment type="subcellular location">
    <subcellularLocation>
        <location evidence="1">Cell membrane</location>
        <topology evidence="1">Multi-pass membrane protein</topology>
    </subcellularLocation>
</comment>
<evidence type="ECO:0000256" key="5">
    <source>
        <dbReference type="ARBA" id="ARBA00023136"/>
    </source>
</evidence>
<dbReference type="PANTHER" id="PTHR30482:SF10">
    <property type="entry name" value="HIGH-AFFINITY BRANCHED-CHAIN AMINO ACID TRANSPORT PROTEIN BRAE"/>
    <property type="match status" value="1"/>
</dbReference>
<dbReference type="AlphaFoldDB" id="A0A8J3IVJ2"/>
<dbReference type="Proteomes" id="UP000612808">
    <property type="component" value="Unassembled WGS sequence"/>
</dbReference>
<evidence type="ECO:0000313" key="8">
    <source>
        <dbReference type="Proteomes" id="UP000612808"/>
    </source>
</evidence>
<keyword evidence="8" id="KW-1185">Reference proteome</keyword>
<dbReference type="GO" id="GO:0015658">
    <property type="term" value="F:branched-chain amino acid transmembrane transporter activity"/>
    <property type="evidence" value="ECO:0007669"/>
    <property type="project" value="InterPro"/>
</dbReference>
<feature type="transmembrane region" description="Helical" evidence="6">
    <location>
        <begin position="163"/>
        <end position="183"/>
    </location>
</feature>
<dbReference type="GO" id="GO:0005886">
    <property type="term" value="C:plasma membrane"/>
    <property type="evidence" value="ECO:0007669"/>
    <property type="project" value="UniProtKB-SubCell"/>
</dbReference>
<keyword evidence="2" id="KW-1003">Cell membrane</keyword>
<keyword evidence="4 6" id="KW-1133">Transmembrane helix</keyword>
<reference evidence="7" key="1">
    <citation type="submission" date="2021-01" db="EMBL/GenBank/DDBJ databases">
        <title>Whole genome shotgun sequence of Actinocatenispora rupis NBRC 107355.</title>
        <authorList>
            <person name="Komaki H."/>
            <person name="Tamura T."/>
        </authorList>
    </citation>
    <scope>NUCLEOTIDE SEQUENCE</scope>
    <source>
        <strain evidence="7">NBRC 107355</strain>
    </source>
</reference>
<dbReference type="InterPro" id="IPR043428">
    <property type="entry name" value="LivM-like"/>
</dbReference>
<sequence>MSTGGDAPRRSAGGRFVDGLRTVDERRVAGLAGIRSRWRALPLVVRIAALAAVAVFFYLLPNLAIPLIPTPDTNFASVLFTVAVYVLVAVGLNVVIGLAGLLDLGYIGFFAVGAYSVAIFGSPASPLATKYPWLMLIPIAIAVSMVSGVILGGPTLRLRGDYLAIVTLGFGEIVRLIAVNWSITNGQIGIPNVPAPPGKFPDGSPLFGVIDTRPFYWLALTVVLICMFGVKLLENSRVGRSWLAIREDEDAAELMGVPSFKFKLWAFAIGAGLGGLSGALFASRQGFINSNSFDVLTSVLFVAAVVLGGAGNLAGVTLGAVLISYLPERFRGAAEYRFLFFGLALIAIMIFRPQGLIPSRRRAVELADRKREAEEEVTAGA</sequence>
<feature type="transmembrane region" description="Helical" evidence="6">
    <location>
        <begin position="264"/>
        <end position="283"/>
    </location>
</feature>
<dbReference type="InterPro" id="IPR001851">
    <property type="entry name" value="ABC_transp_permease"/>
</dbReference>
<feature type="transmembrane region" description="Helical" evidence="6">
    <location>
        <begin position="338"/>
        <end position="357"/>
    </location>
</feature>
<evidence type="ECO:0000256" key="4">
    <source>
        <dbReference type="ARBA" id="ARBA00022989"/>
    </source>
</evidence>
<protein>
    <submittedName>
        <fullName evidence="7">High-affinity branched-chain amino acid ABC transporter (LivM)</fullName>
    </submittedName>
</protein>
<feature type="transmembrane region" description="Helical" evidence="6">
    <location>
        <begin position="295"/>
        <end position="326"/>
    </location>
</feature>
<name>A0A8J3IVJ2_9ACTN</name>
<feature type="transmembrane region" description="Helical" evidence="6">
    <location>
        <begin position="215"/>
        <end position="233"/>
    </location>
</feature>
<feature type="transmembrane region" description="Helical" evidence="6">
    <location>
        <begin position="43"/>
        <end position="63"/>
    </location>
</feature>
<comment type="caution">
    <text evidence="7">The sequence shown here is derived from an EMBL/GenBank/DDBJ whole genome shotgun (WGS) entry which is preliminary data.</text>
</comment>
<keyword evidence="5 6" id="KW-0472">Membrane</keyword>
<evidence type="ECO:0000256" key="3">
    <source>
        <dbReference type="ARBA" id="ARBA00022692"/>
    </source>
</evidence>
<dbReference type="EMBL" id="BOMB01000001">
    <property type="protein sequence ID" value="GID09360.1"/>
    <property type="molecule type" value="Genomic_DNA"/>
</dbReference>
<proteinExistence type="predicted"/>
<organism evidence="7 8">
    <name type="scientific">Actinocatenispora rupis</name>
    <dbReference type="NCBI Taxonomy" id="519421"/>
    <lineage>
        <taxon>Bacteria</taxon>
        <taxon>Bacillati</taxon>
        <taxon>Actinomycetota</taxon>
        <taxon>Actinomycetes</taxon>
        <taxon>Micromonosporales</taxon>
        <taxon>Micromonosporaceae</taxon>
        <taxon>Actinocatenispora</taxon>
    </lineage>
</organism>
<accession>A0A8J3IVJ2</accession>
<dbReference type="PANTHER" id="PTHR30482">
    <property type="entry name" value="HIGH-AFFINITY BRANCHED-CHAIN AMINO ACID TRANSPORT SYSTEM PERMEASE"/>
    <property type="match status" value="1"/>
</dbReference>
<gene>
    <name evidence="7" type="ORF">Aru02nite_02490</name>
</gene>
<dbReference type="CDD" id="cd06581">
    <property type="entry name" value="TM_PBP1_LivM_like"/>
    <property type="match status" value="1"/>
</dbReference>
<evidence type="ECO:0000313" key="7">
    <source>
        <dbReference type="EMBL" id="GID09360.1"/>
    </source>
</evidence>
<keyword evidence="3 6" id="KW-0812">Transmembrane</keyword>